<feature type="domain" description="Solute-binding protein family 5" evidence="2">
    <location>
        <begin position="82"/>
        <end position="477"/>
    </location>
</feature>
<evidence type="ECO:0000259" key="2">
    <source>
        <dbReference type="Pfam" id="PF00496"/>
    </source>
</evidence>
<gene>
    <name evidence="3" type="primary">sapA</name>
    <name evidence="3" type="ORF">NCTC4191_00520</name>
</gene>
<evidence type="ECO:0000256" key="1">
    <source>
        <dbReference type="SAM" id="SignalP"/>
    </source>
</evidence>
<protein>
    <submittedName>
        <fullName evidence="3">Peptide transport periplasmic protein</fullName>
    </submittedName>
</protein>
<dbReference type="PANTHER" id="PTHR30290">
    <property type="entry name" value="PERIPLASMIC BINDING COMPONENT OF ABC TRANSPORTER"/>
    <property type="match status" value="1"/>
</dbReference>
<dbReference type="GO" id="GO:0030288">
    <property type="term" value="C:outer membrane-bounded periplasmic space"/>
    <property type="evidence" value="ECO:0007669"/>
    <property type="project" value="UniProtKB-ARBA"/>
</dbReference>
<dbReference type="Gene3D" id="3.40.190.10">
    <property type="entry name" value="Periplasmic binding protein-like II"/>
    <property type="match status" value="1"/>
</dbReference>
<sequence length="565" mass="64557">MVSCMRQAVGFIRFFAILAMIPTAYSAPRIPQALLDNSLIYCTSVSGFSFNPQKADVGTNMNVVTEQIYDKLFEFDAATNSLKPKLVESYQISEDGKVITLKLRRKVAFHATEWFTPTRPFNAEDVVFSLNRMIGNVEELPALDFNEDGQREAFHQNQYYAYQFKANLAHYPYFESIALKNKIERISAVNDYTVKIHLVSPDQSVLAHLASQYAVILSKEYALQLNADENLAQLDLLPVGTGVYQLSNYVQNEYVRLKPHPKYWGKKANIENMVVDVSSNDTGRMAKYLNGECDVVALPEPSQRTIVPHNEIIESPGANLAFLAFNMQKPAMKEIALRRRIAGAINRKRIADTLFYGAANVANNVLPNVSFPYSNQQRYQDHTTQEHSKKREKTDRLKLWVLDEKRVYNLHPLKMAELIRADLENVGIDVEIRTVSRTDVVQLSEDGQADYDLILTGWLANNLDPNAFLSPILSCRSRYEVTNLANWCNQEFDRWLELARLSEQPYVKTVIYKLMQSLLERELPILPLVNSNRILFVNPKIENAKVSPFGQVHLSELKLKHKEKK</sequence>
<dbReference type="GO" id="GO:0043190">
    <property type="term" value="C:ATP-binding cassette (ABC) transporter complex"/>
    <property type="evidence" value="ECO:0007669"/>
    <property type="project" value="InterPro"/>
</dbReference>
<keyword evidence="4" id="KW-1185">Reference proteome</keyword>
<proteinExistence type="predicted"/>
<dbReference type="InterPro" id="IPR030678">
    <property type="entry name" value="Peptide/Ni-bd"/>
</dbReference>
<dbReference type="Gene3D" id="3.90.76.10">
    <property type="entry name" value="Dipeptide-binding Protein, Domain 1"/>
    <property type="match status" value="1"/>
</dbReference>
<evidence type="ECO:0000313" key="3">
    <source>
        <dbReference type="EMBL" id="SUT91321.1"/>
    </source>
</evidence>
<dbReference type="SUPFAM" id="SSF53850">
    <property type="entry name" value="Periplasmic binding protein-like II"/>
    <property type="match status" value="1"/>
</dbReference>
<dbReference type="CDD" id="cd08493">
    <property type="entry name" value="PBP2_DppA_like"/>
    <property type="match status" value="1"/>
</dbReference>
<evidence type="ECO:0000313" key="4">
    <source>
        <dbReference type="Proteomes" id="UP000254253"/>
    </source>
</evidence>
<dbReference type="GO" id="GO:1904680">
    <property type="term" value="F:peptide transmembrane transporter activity"/>
    <property type="evidence" value="ECO:0007669"/>
    <property type="project" value="TreeGrafter"/>
</dbReference>
<dbReference type="GO" id="GO:0015833">
    <property type="term" value="P:peptide transport"/>
    <property type="evidence" value="ECO:0007669"/>
    <property type="project" value="TreeGrafter"/>
</dbReference>
<feature type="signal peptide" evidence="1">
    <location>
        <begin position="1"/>
        <end position="26"/>
    </location>
</feature>
<dbReference type="InterPro" id="IPR000914">
    <property type="entry name" value="SBP_5_dom"/>
</dbReference>
<dbReference type="EMBL" id="UFRN01000002">
    <property type="protein sequence ID" value="SUT91321.1"/>
    <property type="molecule type" value="Genomic_DNA"/>
</dbReference>
<feature type="chain" id="PRO_5017003973" evidence="1">
    <location>
        <begin position="27"/>
        <end position="565"/>
    </location>
</feature>
<dbReference type="InterPro" id="IPR039424">
    <property type="entry name" value="SBP_5"/>
</dbReference>
<dbReference type="RefSeq" id="WP_115589944.1">
    <property type="nucleotide sequence ID" value="NZ_UFRN01000002.1"/>
</dbReference>
<dbReference type="PANTHER" id="PTHR30290:SF28">
    <property type="entry name" value="ABC TRANSPORTER PERIPLASMIC-BINDING PROTEIN SAPA-RELATED"/>
    <property type="match status" value="1"/>
</dbReference>
<name>A0A380TUH1_ACTLI</name>
<dbReference type="PIRSF" id="PIRSF002741">
    <property type="entry name" value="MppA"/>
    <property type="match status" value="1"/>
</dbReference>
<dbReference type="Gene3D" id="3.10.105.10">
    <property type="entry name" value="Dipeptide-binding Protein, Domain 3"/>
    <property type="match status" value="1"/>
</dbReference>
<keyword evidence="1" id="KW-0732">Signal</keyword>
<accession>A0A380TUH1</accession>
<dbReference type="Pfam" id="PF00496">
    <property type="entry name" value="SBP_bac_5"/>
    <property type="match status" value="1"/>
</dbReference>
<organism evidence="3 4">
    <name type="scientific">Actinobacillus lignieresii</name>
    <dbReference type="NCBI Taxonomy" id="720"/>
    <lineage>
        <taxon>Bacteria</taxon>
        <taxon>Pseudomonadati</taxon>
        <taxon>Pseudomonadota</taxon>
        <taxon>Gammaproteobacteria</taxon>
        <taxon>Pasteurellales</taxon>
        <taxon>Pasteurellaceae</taxon>
        <taxon>Actinobacillus</taxon>
    </lineage>
</organism>
<dbReference type="AlphaFoldDB" id="A0A380TUH1"/>
<dbReference type="Proteomes" id="UP000254253">
    <property type="component" value="Unassembled WGS sequence"/>
</dbReference>
<reference evidence="3 4" key="1">
    <citation type="submission" date="2018-06" db="EMBL/GenBank/DDBJ databases">
        <authorList>
            <consortium name="Pathogen Informatics"/>
            <person name="Doyle S."/>
        </authorList>
    </citation>
    <scope>NUCLEOTIDE SEQUENCE [LARGE SCALE GENOMIC DNA]</scope>
    <source>
        <strain evidence="3 4">NCTC4191</strain>
    </source>
</reference>